<keyword evidence="2" id="KW-0472">Membrane</keyword>
<evidence type="ECO:0000313" key="4">
    <source>
        <dbReference type="Proteomes" id="UP000823912"/>
    </source>
</evidence>
<feature type="transmembrane region" description="Helical" evidence="2">
    <location>
        <begin position="83"/>
        <end position="100"/>
    </location>
</feature>
<feature type="region of interest" description="Disordered" evidence="1">
    <location>
        <begin position="57"/>
        <end position="78"/>
    </location>
</feature>
<keyword evidence="2" id="KW-1133">Transmembrane helix</keyword>
<feature type="compositionally biased region" description="Low complexity" evidence="1">
    <location>
        <begin position="58"/>
        <end position="75"/>
    </location>
</feature>
<dbReference type="EMBL" id="DVHM01000086">
    <property type="protein sequence ID" value="HIR70691.1"/>
    <property type="molecule type" value="Genomic_DNA"/>
</dbReference>
<reference evidence="3" key="2">
    <citation type="journal article" date="2021" name="PeerJ">
        <title>Extensive microbial diversity within the chicken gut microbiome revealed by metagenomics and culture.</title>
        <authorList>
            <person name="Gilroy R."/>
            <person name="Ravi A."/>
            <person name="Getino M."/>
            <person name="Pursley I."/>
            <person name="Horton D.L."/>
            <person name="Alikhan N.F."/>
            <person name="Baker D."/>
            <person name="Gharbi K."/>
            <person name="Hall N."/>
            <person name="Watson M."/>
            <person name="Adriaenssens E.M."/>
            <person name="Foster-Nyarko E."/>
            <person name="Jarju S."/>
            <person name="Secka A."/>
            <person name="Antonio M."/>
            <person name="Oren A."/>
            <person name="Chaudhuri R.R."/>
            <person name="La Ragione R."/>
            <person name="Hildebrand F."/>
            <person name="Pallen M.J."/>
        </authorList>
    </citation>
    <scope>NUCLEOTIDE SEQUENCE</scope>
    <source>
        <strain evidence="3">ChiSjej5B23-6657</strain>
    </source>
</reference>
<sequence length="105" mass="11017">MDSFAVIDENGNVTFEFDSYSPILLTITNVASDDVAGNENFPILTTTYTPAQVLTPETPAAAAQSTTATQSATAPKTGDNNPGYIFLIMSVAAACGLILLRKKEA</sequence>
<reference evidence="3" key="1">
    <citation type="submission" date="2020-10" db="EMBL/GenBank/DDBJ databases">
        <authorList>
            <person name="Gilroy R."/>
        </authorList>
    </citation>
    <scope>NUCLEOTIDE SEQUENCE</scope>
    <source>
        <strain evidence="3">ChiSjej5B23-6657</strain>
    </source>
</reference>
<dbReference type="NCBIfam" id="TIGR01167">
    <property type="entry name" value="LPXTG_anchor"/>
    <property type="match status" value="1"/>
</dbReference>
<gene>
    <name evidence="3" type="ORF">IAA55_05370</name>
</gene>
<organism evidence="3 4">
    <name type="scientific">Candidatus Pullilachnospira gallistercoris</name>
    <dbReference type="NCBI Taxonomy" id="2840911"/>
    <lineage>
        <taxon>Bacteria</taxon>
        <taxon>Bacillati</taxon>
        <taxon>Bacillota</taxon>
        <taxon>Clostridia</taxon>
        <taxon>Lachnospirales</taxon>
        <taxon>Lachnospiraceae</taxon>
        <taxon>Lachnospiraceae incertae sedis</taxon>
        <taxon>Candidatus Pullilachnospira</taxon>
    </lineage>
</organism>
<keyword evidence="2" id="KW-0812">Transmembrane</keyword>
<accession>A0A9D1E9X1</accession>
<dbReference type="Proteomes" id="UP000823912">
    <property type="component" value="Unassembled WGS sequence"/>
</dbReference>
<dbReference type="AlphaFoldDB" id="A0A9D1E9X1"/>
<evidence type="ECO:0000256" key="1">
    <source>
        <dbReference type="SAM" id="MobiDB-lite"/>
    </source>
</evidence>
<evidence type="ECO:0000256" key="2">
    <source>
        <dbReference type="SAM" id="Phobius"/>
    </source>
</evidence>
<proteinExistence type="predicted"/>
<name>A0A9D1E9X1_9FIRM</name>
<protein>
    <submittedName>
        <fullName evidence="3">LPXTG cell wall anchor domain-containing protein</fullName>
    </submittedName>
</protein>
<evidence type="ECO:0000313" key="3">
    <source>
        <dbReference type="EMBL" id="HIR70691.1"/>
    </source>
</evidence>
<comment type="caution">
    <text evidence="3">The sequence shown here is derived from an EMBL/GenBank/DDBJ whole genome shotgun (WGS) entry which is preliminary data.</text>
</comment>